<dbReference type="InterPro" id="IPR000277">
    <property type="entry name" value="Cys/Met-Metab_PyrdxlP-dep_enz"/>
</dbReference>
<reference evidence="7 8" key="1">
    <citation type="submission" date="2017-12" db="EMBL/GenBank/DDBJ databases">
        <title>Anaerobic carbon monoxide metabolism by Pleomorphomonas carboxyditropha sp. nov., a new mesophilic hydrogenogenic carboxidotroph.</title>
        <authorList>
            <person name="Esquivel-Elizondo S."/>
            <person name="Krajmalnik-Brown R."/>
        </authorList>
    </citation>
    <scope>NUCLEOTIDE SEQUENCE [LARGE SCALE GENOMIC DNA]</scope>
    <source>
        <strain evidence="7 8">R5-392</strain>
    </source>
</reference>
<evidence type="ECO:0000313" key="8">
    <source>
        <dbReference type="Proteomes" id="UP000233491"/>
    </source>
</evidence>
<dbReference type="InterPro" id="IPR006235">
    <property type="entry name" value="OAc-hSer/O-AcSer_sulfhydrylase"/>
</dbReference>
<feature type="modified residue" description="N6-(pyridoxal phosphate)lysine" evidence="5">
    <location>
        <position position="209"/>
    </location>
</feature>
<comment type="similarity">
    <text evidence="2 6">Belongs to the trans-sulfuration enzymes family.</text>
</comment>
<dbReference type="Pfam" id="PF01053">
    <property type="entry name" value="Cys_Met_Meta_PP"/>
    <property type="match status" value="1"/>
</dbReference>
<evidence type="ECO:0000256" key="5">
    <source>
        <dbReference type="PIRSR" id="PIRSR001434-2"/>
    </source>
</evidence>
<dbReference type="RefSeq" id="WP_101287412.1">
    <property type="nucleotide sequence ID" value="NZ_FOUQ01000001.1"/>
</dbReference>
<dbReference type="EC" id="2.5.1.49" evidence="7"/>
<evidence type="ECO:0000256" key="4">
    <source>
        <dbReference type="ARBA" id="ARBA00022898"/>
    </source>
</evidence>
<comment type="caution">
    <text evidence="7">The sequence shown here is derived from an EMBL/GenBank/DDBJ whole genome shotgun (WGS) entry which is preliminary data.</text>
</comment>
<dbReference type="EMBL" id="PJNW01000002">
    <property type="protein sequence ID" value="PKR90317.1"/>
    <property type="molecule type" value="Genomic_DNA"/>
</dbReference>
<keyword evidence="8" id="KW-1185">Reference proteome</keyword>
<dbReference type="GO" id="GO:0030170">
    <property type="term" value="F:pyridoxal phosphate binding"/>
    <property type="evidence" value="ECO:0007669"/>
    <property type="project" value="InterPro"/>
</dbReference>
<dbReference type="GO" id="GO:0071269">
    <property type="term" value="P:L-homocysteine biosynthetic process"/>
    <property type="evidence" value="ECO:0007669"/>
    <property type="project" value="TreeGrafter"/>
</dbReference>
<protein>
    <submittedName>
        <fullName evidence="7">O-acetylhomoserine aminocarboxypropyltransferase</fullName>
        <ecNumber evidence="7">2.5.1.49</ecNumber>
    </submittedName>
</protein>
<evidence type="ECO:0000256" key="6">
    <source>
        <dbReference type="RuleBase" id="RU362118"/>
    </source>
</evidence>
<keyword evidence="4 5" id="KW-0663">Pyridoxal phosphate</keyword>
<dbReference type="PANTHER" id="PTHR43797">
    <property type="entry name" value="HOMOCYSTEINE/CYSTEINE SYNTHASE"/>
    <property type="match status" value="1"/>
</dbReference>
<evidence type="ECO:0000256" key="1">
    <source>
        <dbReference type="ARBA" id="ARBA00001933"/>
    </source>
</evidence>
<evidence type="ECO:0000256" key="2">
    <source>
        <dbReference type="ARBA" id="ARBA00009077"/>
    </source>
</evidence>
<dbReference type="GO" id="GO:0003961">
    <property type="term" value="F:O-acetylhomoserine aminocarboxypropyltransferase activity"/>
    <property type="evidence" value="ECO:0007669"/>
    <property type="project" value="UniProtKB-EC"/>
</dbReference>
<dbReference type="Proteomes" id="UP000233491">
    <property type="component" value="Unassembled WGS sequence"/>
</dbReference>
<dbReference type="GO" id="GO:0006535">
    <property type="term" value="P:cysteine biosynthetic process from serine"/>
    <property type="evidence" value="ECO:0007669"/>
    <property type="project" value="TreeGrafter"/>
</dbReference>
<dbReference type="Gene3D" id="3.40.640.10">
    <property type="entry name" value="Type I PLP-dependent aspartate aminotransferase-like (Major domain)"/>
    <property type="match status" value="1"/>
</dbReference>
<name>A0A1I4QZN4_9HYPH</name>
<dbReference type="OrthoDB" id="9805807at2"/>
<proteinExistence type="inferred from homology"/>
<gene>
    <name evidence="7" type="ORF">CXZ10_02740</name>
</gene>
<dbReference type="InterPro" id="IPR015424">
    <property type="entry name" value="PyrdxlP-dep_Trfase"/>
</dbReference>
<accession>A0A1I4QZN4</accession>
<dbReference type="Gene3D" id="3.90.1150.10">
    <property type="entry name" value="Aspartate Aminotransferase, domain 1"/>
    <property type="match status" value="1"/>
</dbReference>
<dbReference type="FunFam" id="3.40.640.10:FF:000035">
    <property type="entry name" value="O-succinylhomoserine sulfhydrylase"/>
    <property type="match status" value="1"/>
</dbReference>
<evidence type="ECO:0000256" key="3">
    <source>
        <dbReference type="ARBA" id="ARBA00022679"/>
    </source>
</evidence>
<dbReference type="GO" id="GO:0005737">
    <property type="term" value="C:cytoplasm"/>
    <property type="evidence" value="ECO:0007669"/>
    <property type="project" value="TreeGrafter"/>
</dbReference>
<dbReference type="AlphaFoldDB" id="A0A1I4QZN4"/>
<dbReference type="InterPro" id="IPR015421">
    <property type="entry name" value="PyrdxlP-dep_Trfase_major"/>
</dbReference>
<organism evidence="7 8">
    <name type="scientific">Pleomorphomonas diazotrophica</name>
    <dbReference type="NCBI Taxonomy" id="1166257"/>
    <lineage>
        <taxon>Bacteria</taxon>
        <taxon>Pseudomonadati</taxon>
        <taxon>Pseudomonadota</taxon>
        <taxon>Alphaproteobacteria</taxon>
        <taxon>Hyphomicrobiales</taxon>
        <taxon>Pleomorphomonadaceae</taxon>
        <taxon>Pleomorphomonas</taxon>
    </lineage>
</organism>
<dbReference type="SUPFAM" id="SSF53383">
    <property type="entry name" value="PLP-dependent transferases"/>
    <property type="match status" value="1"/>
</dbReference>
<evidence type="ECO:0000313" key="7">
    <source>
        <dbReference type="EMBL" id="PKR90317.1"/>
    </source>
</evidence>
<dbReference type="GO" id="GO:0004124">
    <property type="term" value="F:cysteine synthase activity"/>
    <property type="evidence" value="ECO:0007669"/>
    <property type="project" value="TreeGrafter"/>
</dbReference>
<dbReference type="GO" id="GO:0019346">
    <property type="term" value="P:transsulfuration"/>
    <property type="evidence" value="ECO:0007669"/>
    <property type="project" value="InterPro"/>
</dbReference>
<dbReference type="PIRSF" id="PIRSF001434">
    <property type="entry name" value="CGS"/>
    <property type="match status" value="1"/>
</dbReference>
<dbReference type="CDD" id="cd00614">
    <property type="entry name" value="CGS_like"/>
    <property type="match status" value="1"/>
</dbReference>
<dbReference type="NCBIfam" id="NF004650">
    <property type="entry name" value="PRK05994.1"/>
    <property type="match status" value="1"/>
</dbReference>
<dbReference type="InterPro" id="IPR015422">
    <property type="entry name" value="PyrdxlP-dep_Trfase_small"/>
</dbReference>
<dbReference type="PROSITE" id="PS00868">
    <property type="entry name" value="CYS_MET_METAB_PP"/>
    <property type="match status" value="1"/>
</dbReference>
<dbReference type="PANTHER" id="PTHR43797:SF2">
    <property type="entry name" value="HOMOCYSTEINE_CYSTEINE SYNTHASE"/>
    <property type="match status" value="1"/>
</dbReference>
<keyword evidence="3 7" id="KW-0808">Transferase</keyword>
<dbReference type="NCBIfam" id="TIGR01326">
    <property type="entry name" value="OAH_OAS_sulfhy"/>
    <property type="match status" value="1"/>
</dbReference>
<comment type="cofactor">
    <cofactor evidence="1 6">
        <name>pyridoxal 5'-phosphate</name>
        <dbReference type="ChEBI" id="CHEBI:597326"/>
    </cofactor>
</comment>
<sequence length="428" mass="45636">MTEQTPGFSTLAIHAGAAPDPTTGARITPIYQTASYVFEDVDQAAKLFGLETFGNIYGRLTNPTQAVLEERVAALEGGVAALAVASGHAAQLIVFHTLLQPGDEFIASRKLYGGSINQFSNAFKNFGWNVVWADPADPASFEKAVTPRTKAIFIESIANPGGIVTDIAAVAHVAKRAGVPLIVDNTLATPYLCRPIEHGADIVVHSLTKFLAGHGNSLGGIIIDAGNFDWSRENRYPMLCEPRPEYNGLVFHQNFGNFAFAVACRALGLRDLGPCISPFNAFQILTGIETLPLRMQRHADNAKAVAEFLSDHPKVAWVSYAGLPGDRYHGLQQKYAPKGAGAVFTFGLKGGYDAGVTLVKSVELFSHLANVGDTRSLVIHPASTTHRQLTDAQKVAAGAGPDVVRLSVGIEDVADIIADLDQALSHID</sequence>
<dbReference type="InterPro" id="IPR054542">
    <property type="entry name" value="Cys_met_metab_PP"/>
</dbReference>